<proteinExistence type="predicted"/>
<name>A0A644TP14_9ZZZZ</name>
<dbReference type="AlphaFoldDB" id="A0A644TP14"/>
<sequence>MNAESKCESSPKAGFCPEDPIEHLYHLASALDSLSDSWDEERHGFGCIMGMFAREVRACAEKLDN</sequence>
<dbReference type="EMBL" id="VSSQ01000043">
    <property type="protein sequence ID" value="MPL68683.1"/>
    <property type="molecule type" value="Genomic_DNA"/>
</dbReference>
<comment type="caution">
    <text evidence="1">The sequence shown here is derived from an EMBL/GenBank/DDBJ whole genome shotgun (WGS) entry which is preliminary data.</text>
</comment>
<reference evidence="1" key="1">
    <citation type="submission" date="2019-08" db="EMBL/GenBank/DDBJ databases">
        <authorList>
            <person name="Kucharzyk K."/>
            <person name="Murdoch R.W."/>
            <person name="Higgins S."/>
            <person name="Loffler F."/>
        </authorList>
    </citation>
    <scope>NUCLEOTIDE SEQUENCE</scope>
</reference>
<protein>
    <submittedName>
        <fullName evidence="1">Uncharacterized protein</fullName>
    </submittedName>
</protein>
<evidence type="ECO:0000313" key="1">
    <source>
        <dbReference type="EMBL" id="MPL68683.1"/>
    </source>
</evidence>
<gene>
    <name evidence="1" type="ORF">SDC9_14411</name>
</gene>
<organism evidence="1">
    <name type="scientific">bioreactor metagenome</name>
    <dbReference type="NCBI Taxonomy" id="1076179"/>
    <lineage>
        <taxon>unclassified sequences</taxon>
        <taxon>metagenomes</taxon>
        <taxon>ecological metagenomes</taxon>
    </lineage>
</organism>
<accession>A0A644TP14</accession>